<dbReference type="RefSeq" id="WP_284132872.1">
    <property type="nucleotide sequence ID" value="NZ_JASKYM010000004.1"/>
</dbReference>
<gene>
    <name evidence="1" type="ORF">QOZ84_10275</name>
</gene>
<organism evidence="1 2">
    <name type="scientific">Romboutsia sedimentorum</name>
    <dbReference type="NCBI Taxonomy" id="1368474"/>
    <lineage>
        <taxon>Bacteria</taxon>
        <taxon>Bacillati</taxon>
        <taxon>Bacillota</taxon>
        <taxon>Clostridia</taxon>
        <taxon>Peptostreptococcales</taxon>
        <taxon>Peptostreptococcaceae</taxon>
        <taxon>Romboutsia</taxon>
    </lineage>
</organism>
<evidence type="ECO:0000313" key="2">
    <source>
        <dbReference type="Proteomes" id="UP001301012"/>
    </source>
</evidence>
<comment type="caution">
    <text evidence="1">The sequence shown here is derived from an EMBL/GenBank/DDBJ whole genome shotgun (WGS) entry which is preliminary data.</text>
</comment>
<evidence type="ECO:0000313" key="1">
    <source>
        <dbReference type="EMBL" id="MDK2563937.1"/>
    </source>
</evidence>
<dbReference type="EMBL" id="JASKYM010000004">
    <property type="protein sequence ID" value="MDK2563937.1"/>
    <property type="molecule type" value="Genomic_DNA"/>
</dbReference>
<dbReference type="Proteomes" id="UP001301012">
    <property type="component" value="Unassembled WGS sequence"/>
</dbReference>
<proteinExistence type="predicted"/>
<name>A0ABT7EAI1_9FIRM</name>
<sequence>MLNIAICKNRKDKVYKNQEISFENLIEKLKTTTYTKETYKEYLNLPKEHQDNIKDVEFRFIHIKKAHLMEDL</sequence>
<accession>A0ABT7EAI1</accession>
<reference evidence="1 2" key="1">
    <citation type="submission" date="2023-05" db="EMBL/GenBank/DDBJ databases">
        <title>Rombocin, a short stable natural nisin variant, displays selective antimicrobial activity against Listeria monocytogenes and employs dual mode of action to kill target bacterial strains.</title>
        <authorList>
            <person name="Wambui J."/>
            <person name="Stephan R."/>
            <person name="Kuipers O.P."/>
        </authorList>
    </citation>
    <scope>NUCLEOTIDE SEQUENCE [LARGE SCALE GENOMIC DNA]</scope>
    <source>
        <strain evidence="1 2">RC002</strain>
    </source>
</reference>
<protein>
    <submittedName>
        <fullName evidence="1">Uncharacterized protein</fullName>
    </submittedName>
</protein>
<keyword evidence="2" id="KW-1185">Reference proteome</keyword>